<sequence>MINVVKRIVVIVIIALELDPFAIKVTANPNPTAATTASITGFSATPPLTSGPLAQTAPSNAILIPTI</sequence>
<proteinExistence type="predicted"/>
<organism evidence="1">
    <name type="scientific">freshwater metagenome</name>
    <dbReference type="NCBI Taxonomy" id="449393"/>
    <lineage>
        <taxon>unclassified sequences</taxon>
        <taxon>metagenomes</taxon>
        <taxon>ecological metagenomes</taxon>
    </lineage>
</organism>
<reference evidence="1" key="1">
    <citation type="submission" date="2020-05" db="EMBL/GenBank/DDBJ databases">
        <authorList>
            <person name="Chiriac C."/>
            <person name="Salcher M."/>
            <person name="Ghai R."/>
            <person name="Kavagutti S V."/>
        </authorList>
    </citation>
    <scope>NUCLEOTIDE SEQUENCE</scope>
</reference>
<dbReference type="EMBL" id="CAEZZO010000081">
    <property type="protein sequence ID" value="CAB4768294.1"/>
    <property type="molecule type" value="Genomic_DNA"/>
</dbReference>
<gene>
    <name evidence="1" type="ORF">UFOPK2886_00620</name>
</gene>
<name>A0A6J6V947_9ZZZZ</name>
<protein>
    <submittedName>
        <fullName evidence="1">Unannotated protein</fullName>
    </submittedName>
</protein>
<accession>A0A6J6V947</accession>
<dbReference type="AlphaFoldDB" id="A0A6J6V947"/>
<evidence type="ECO:0000313" key="1">
    <source>
        <dbReference type="EMBL" id="CAB4768294.1"/>
    </source>
</evidence>